<name>A0A286NV89_9BACT</name>
<keyword evidence="2" id="KW-0812">Transmembrane</keyword>
<keyword evidence="2" id="KW-1133">Transmembrane helix</keyword>
<sequence>MERNTRSAPGGFSRAVTLLCLLTMMTSGCLGHLYEIPRSEMERLVRTPAQERGREVYAIQQFSTTSDPEPAIAWEPPPGSPPPGYLVTHQGHWVPSFYVDTYGLPYYEPPVYQRPPPTSTELPSGSVHGASPVPQGSSGGSKGSGGGSSGGGSLGNLQGIDKLLVLVVVVGVVVGVSLAATEGARYEGSVAVHPHHPVHLVDLRGKHRIVPLDELVPGDLQNLSEAMMSGEEGAGMWLNGSAPLNRKGFSYQFGVGNDSLALPGGQSHREAGFRFALGYYPGKTFGLLADTRLQFDSDAFSAFYNVRLGLEAQWYPIHLWRLHLGPFVGGGRAWSATEGGALPSTAASRPYVTFGGLAEFDLTTRLGLTFRWTQDWLPNSRPELNGFVHSWSLGLAVY</sequence>
<accession>A0A286NV89</accession>
<evidence type="ECO:0000313" key="4">
    <source>
        <dbReference type="Proteomes" id="UP000217289"/>
    </source>
</evidence>
<dbReference type="PROSITE" id="PS51257">
    <property type="entry name" value="PROKAR_LIPOPROTEIN"/>
    <property type="match status" value="1"/>
</dbReference>
<dbReference type="EMBL" id="CP022163">
    <property type="protein sequence ID" value="ATB27016.1"/>
    <property type="molecule type" value="Genomic_DNA"/>
</dbReference>
<evidence type="ECO:0000256" key="1">
    <source>
        <dbReference type="SAM" id="MobiDB-lite"/>
    </source>
</evidence>
<reference evidence="3 4" key="1">
    <citation type="submission" date="2017-06" db="EMBL/GenBank/DDBJ databases">
        <authorList>
            <person name="Kim H.J."/>
            <person name="Triplett B.A."/>
        </authorList>
    </citation>
    <scope>NUCLEOTIDE SEQUENCE [LARGE SCALE GENOMIC DNA]</scope>
    <source>
        <strain evidence="3 4">DSM 14713</strain>
    </source>
</reference>
<evidence type="ECO:0000256" key="2">
    <source>
        <dbReference type="SAM" id="Phobius"/>
    </source>
</evidence>
<feature type="compositionally biased region" description="Gly residues" evidence="1">
    <location>
        <begin position="137"/>
        <end position="150"/>
    </location>
</feature>
<dbReference type="RefSeq" id="WP_095975875.1">
    <property type="nucleotide sequence ID" value="NZ_CP022163.1"/>
</dbReference>
<dbReference type="AlphaFoldDB" id="A0A286NV89"/>
<keyword evidence="4" id="KW-1185">Reference proteome</keyword>
<feature type="region of interest" description="Disordered" evidence="1">
    <location>
        <begin position="114"/>
        <end position="150"/>
    </location>
</feature>
<proteinExistence type="predicted"/>
<gene>
    <name evidence="3" type="ORF">MEBOL_000451</name>
</gene>
<keyword evidence="2" id="KW-0472">Membrane</keyword>
<evidence type="ECO:0008006" key="5">
    <source>
        <dbReference type="Google" id="ProtNLM"/>
    </source>
</evidence>
<organism evidence="3 4">
    <name type="scientific">Melittangium boletus DSM 14713</name>
    <dbReference type="NCBI Taxonomy" id="1294270"/>
    <lineage>
        <taxon>Bacteria</taxon>
        <taxon>Pseudomonadati</taxon>
        <taxon>Myxococcota</taxon>
        <taxon>Myxococcia</taxon>
        <taxon>Myxococcales</taxon>
        <taxon>Cystobacterineae</taxon>
        <taxon>Archangiaceae</taxon>
        <taxon>Melittangium</taxon>
    </lineage>
</organism>
<protein>
    <recommendedName>
        <fullName evidence="5">Lipoprotein</fullName>
    </recommendedName>
</protein>
<evidence type="ECO:0000313" key="3">
    <source>
        <dbReference type="EMBL" id="ATB27016.1"/>
    </source>
</evidence>
<dbReference type="Proteomes" id="UP000217289">
    <property type="component" value="Chromosome"/>
</dbReference>
<feature type="transmembrane region" description="Helical" evidence="2">
    <location>
        <begin position="12"/>
        <end position="34"/>
    </location>
</feature>
<dbReference type="KEGG" id="mbd:MEBOL_000451"/>